<evidence type="ECO:0000256" key="3">
    <source>
        <dbReference type="ARBA" id="ARBA00022617"/>
    </source>
</evidence>
<keyword evidence="7 8" id="KW-0503">Monooxygenase</keyword>
<comment type="similarity">
    <text evidence="2 8">Belongs to the cytochrome P450 family.</text>
</comment>
<comment type="cofactor">
    <cofactor evidence="1">
        <name>heme</name>
        <dbReference type="ChEBI" id="CHEBI:30413"/>
    </cofactor>
</comment>
<dbReference type="Gene3D" id="1.10.630.10">
    <property type="entry name" value="Cytochrome P450"/>
    <property type="match status" value="1"/>
</dbReference>
<evidence type="ECO:0000256" key="8">
    <source>
        <dbReference type="RuleBase" id="RU000461"/>
    </source>
</evidence>
<evidence type="ECO:0000313" key="9">
    <source>
        <dbReference type="EMBL" id="SBS71112.1"/>
    </source>
</evidence>
<dbReference type="GO" id="GO:0036199">
    <property type="term" value="F:cholest-4-en-3-one 26-monooxygenase activity"/>
    <property type="evidence" value="ECO:0007669"/>
    <property type="project" value="TreeGrafter"/>
</dbReference>
<reference evidence="9" key="1">
    <citation type="submission" date="2016-03" db="EMBL/GenBank/DDBJ databases">
        <authorList>
            <person name="Ploux O."/>
        </authorList>
    </citation>
    <scope>NUCLEOTIDE SEQUENCE</scope>
    <source>
        <strain evidence="9">UC10</strain>
    </source>
</reference>
<evidence type="ECO:0000256" key="5">
    <source>
        <dbReference type="ARBA" id="ARBA00023002"/>
    </source>
</evidence>
<evidence type="ECO:0000256" key="1">
    <source>
        <dbReference type="ARBA" id="ARBA00001971"/>
    </source>
</evidence>
<dbReference type="GO" id="GO:0006707">
    <property type="term" value="P:cholesterol catabolic process"/>
    <property type="evidence" value="ECO:0007669"/>
    <property type="project" value="TreeGrafter"/>
</dbReference>
<proteinExistence type="inferred from homology"/>
<name>A0A1Y5NXF1_9MYCO</name>
<evidence type="ECO:0000256" key="7">
    <source>
        <dbReference type="ARBA" id="ARBA00023033"/>
    </source>
</evidence>
<evidence type="ECO:0000256" key="4">
    <source>
        <dbReference type="ARBA" id="ARBA00022723"/>
    </source>
</evidence>
<dbReference type="GO" id="GO:0008395">
    <property type="term" value="F:steroid hydroxylase activity"/>
    <property type="evidence" value="ECO:0007669"/>
    <property type="project" value="TreeGrafter"/>
</dbReference>
<dbReference type="PRINTS" id="PR00359">
    <property type="entry name" value="BP450"/>
</dbReference>
<dbReference type="EC" id="1.14.13.151" evidence="9"/>
<protein>
    <submittedName>
        <fullName evidence="9">Linalool 8-monooxygenase</fullName>
        <ecNumber evidence="9">1.14.13.151</ecNumber>
    </submittedName>
</protein>
<dbReference type="PANTHER" id="PTHR46696">
    <property type="entry name" value="P450, PUTATIVE (EUROFUNG)-RELATED"/>
    <property type="match status" value="1"/>
</dbReference>
<dbReference type="PRINTS" id="PR00385">
    <property type="entry name" value="P450"/>
</dbReference>
<dbReference type="FunFam" id="1.10.630.10:FF:000018">
    <property type="entry name" value="Cytochrome P450 monooxygenase"/>
    <property type="match status" value="1"/>
</dbReference>
<dbReference type="InterPro" id="IPR001128">
    <property type="entry name" value="Cyt_P450"/>
</dbReference>
<evidence type="ECO:0000256" key="6">
    <source>
        <dbReference type="ARBA" id="ARBA00023004"/>
    </source>
</evidence>
<dbReference type="EMBL" id="FLQS01000002">
    <property type="protein sequence ID" value="SBS71112.1"/>
    <property type="molecule type" value="Genomic_DNA"/>
</dbReference>
<dbReference type="GO" id="GO:0020037">
    <property type="term" value="F:heme binding"/>
    <property type="evidence" value="ECO:0007669"/>
    <property type="project" value="InterPro"/>
</dbReference>
<accession>A0A1Y5NXF1</accession>
<keyword evidence="5 8" id="KW-0560">Oxidoreductase</keyword>
<organism evidence="9">
    <name type="scientific">uncultured Mycobacterium sp</name>
    <dbReference type="NCBI Taxonomy" id="171292"/>
    <lineage>
        <taxon>Bacteria</taxon>
        <taxon>Bacillati</taxon>
        <taxon>Actinomycetota</taxon>
        <taxon>Actinomycetes</taxon>
        <taxon>Mycobacteriales</taxon>
        <taxon>Mycobacteriaceae</taxon>
        <taxon>Mycobacterium</taxon>
        <taxon>environmental samples</taxon>
    </lineage>
</organism>
<dbReference type="InterPro" id="IPR036396">
    <property type="entry name" value="Cyt_P450_sf"/>
</dbReference>
<dbReference type="GO" id="GO:0005506">
    <property type="term" value="F:iron ion binding"/>
    <property type="evidence" value="ECO:0007669"/>
    <property type="project" value="InterPro"/>
</dbReference>
<gene>
    <name evidence="9" type="ORF">MHPYR_100097</name>
</gene>
<keyword evidence="6 8" id="KW-0408">Iron</keyword>
<dbReference type="Pfam" id="PF00067">
    <property type="entry name" value="p450"/>
    <property type="match status" value="1"/>
</dbReference>
<dbReference type="PANTHER" id="PTHR46696:SF4">
    <property type="entry name" value="BIOTIN BIOSYNTHESIS CYTOCHROME P450"/>
    <property type="match status" value="1"/>
</dbReference>
<keyword evidence="4 8" id="KW-0479">Metal-binding</keyword>
<sequence>MTAPKIDDPEFWRDGPDRELAEFRRRCPVAELPDSGFWAVTGHAQITEMSKDPAAFISSKGVLIGDVNREVSGNDSILYVDPPRHVTMRRIVNRGFTVRRVAQLAELVESIAATVFDDIDPTMPVDAIDAISAPIPLLIIAHMLGVPGEDLPTFRKWSDAIAIAATDPTDPRAMAAIDFFGYFNAKLDARIAEADPPEDLLTAITADAELTRSEQLGFCMSLLVAGNETTRHLISGGLLALAEHPDQRAALAADESLIPTAVEEMLRWVTPILAMGRTTACPVDLGGTQVAEDAYLVMLYAAANRDETVFGDTADAFDVTRSPNPHLAFGVGEHFCLGAQLARLEAKIVFTEILRRWPDYQVLDGVEMGASTLLRETLKLPILLQPQGA</sequence>
<dbReference type="PROSITE" id="PS00086">
    <property type="entry name" value="CYTOCHROME_P450"/>
    <property type="match status" value="1"/>
</dbReference>
<dbReference type="InterPro" id="IPR002397">
    <property type="entry name" value="Cyt_P450_B"/>
</dbReference>
<dbReference type="InterPro" id="IPR017972">
    <property type="entry name" value="Cyt_P450_CS"/>
</dbReference>
<keyword evidence="3 8" id="KW-0349">Heme</keyword>
<dbReference type="AlphaFoldDB" id="A0A1Y5NXF1"/>
<evidence type="ECO:0000256" key="2">
    <source>
        <dbReference type="ARBA" id="ARBA00010617"/>
    </source>
</evidence>
<dbReference type="SUPFAM" id="SSF48264">
    <property type="entry name" value="Cytochrome P450"/>
    <property type="match status" value="1"/>
</dbReference>